<evidence type="ECO:0000256" key="4">
    <source>
        <dbReference type="ARBA" id="ARBA00022670"/>
    </source>
</evidence>
<evidence type="ECO:0000256" key="3">
    <source>
        <dbReference type="ARBA" id="ARBA00022645"/>
    </source>
</evidence>
<keyword evidence="10" id="KW-0472">Membrane</keyword>
<dbReference type="InterPro" id="IPR012338">
    <property type="entry name" value="Beta-lactam/transpept-like"/>
</dbReference>
<dbReference type="PANTHER" id="PTHR32282">
    <property type="entry name" value="BINDING PROTEIN TRANSPEPTIDASE, PUTATIVE-RELATED"/>
    <property type="match status" value="1"/>
</dbReference>
<keyword evidence="9" id="KW-0573">Peptidoglycan synthesis</keyword>
<evidence type="ECO:0000256" key="9">
    <source>
        <dbReference type="ARBA" id="ARBA00022984"/>
    </source>
</evidence>
<keyword evidence="3" id="KW-0121">Carboxypeptidase</keyword>
<dbReference type="SUPFAM" id="SSF56601">
    <property type="entry name" value="beta-lactamase/transpeptidase-like"/>
    <property type="match status" value="1"/>
</dbReference>
<evidence type="ECO:0000256" key="11">
    <source>
        <dbReference type="ARBA" id="ARBA00023268"/>
    </source>
</evidence>
<evidence type="ECO:0000313" key="18">
    <source>
        <dbReference type="Proteomes" id="UP001316087"/>
    </source>
</evidence>
<dbReference type="Proteomes" id="UP001316087">
    <property type="component" value="Unassembled WGS sequence"/>
</dbReference>
<feature type="domain" description="Penicillin-binding protein transpeptidase" evidence="15">
    <location>
        <begin position="348"/>
        <end position="595"/>
    </location>
</feature>
<comment type="caution">
    <text evidence="17">The sequence shown here is derived from an EMBL/GenBank/DDBJ whole genome shotgun (WGS) entry which is preliminary data.</text>
</comment>
<evidence type="ECO:0000259" key="15">
    <source>
        <dbReference type="Pfam" id="PF00905"/>
    </source>
</evidence>
<evidence type="ECO:0000256" key="5">
    <source>
        <dbReference type="ARBA" id="ARBA00022676"/>
    </source>
</evidence>
<evidence type="ECO:0000256" key="1">
    <source>
        <dbReference type="ARBA" id="ARBA00004236"/>
    </source>
</evidence>
<evidence type="ECO:0000256" key="10">
    <source>
        <dbReference type="ARBA" id="ARBA00023136"/>
    </source>
</evidence>
<gene>
    <name evidence="17" type="ORF">LZ480_14260</name>
</gene>
<protein>
    <submittedName>
        <fullName evidence="17">Penicillin-binding protein</fullName>
    </submittedName>
</protein>
<evidence type="ECO:0000256" key="12">
    <source>
        <dbReference type="ARBA" id="ARBA00023316"/>
    </source>
</evidence>
<keyword evidence="11" id="KW-0511">Multifunctional enzyme</keyword>
<evidence type="ECO:0000313" key="17">
    <source>
        <dbReference type="EMBL" id="MCH7323038.1"/>
    </source>
</evidence>
<name>A0ABS9UFJ9_9BACL</name>
<keyword evidence="7" id="KW-0378">Hydrolase</keyword>
<keyword evidence="12" id="KW-0961">Cell wall biogenesis/degradation</keyword>
<comment type="catalytic activity">
    <reaction evidence="13">
        <text>Preferential cleavage: (Ac)2-L-Lys-D-Ala-|-D-Ala. Also transpeptidation of peptidyl-alanyl moieties that are N-acyl substituents of D-alanine.</text>
        <dbReference type="EC" id="3.4.16.4"/>
    </reaction>
</comment>
<evidence type="ECO:0000256" key="6">
    <source>
        <dbReference type="ARBA" id="ARBA00022679"/>
    </source>
</evidence>
<dbReference type="Gene3D" id="1.10.3810.10">
    <property type="entry name" value="Biosynthetic peptidoglycan transglycosylase-like"/>
    <property type="match status" value="1"/>
</dbReference>
<dbReference type="InterPro" id="IPR036950">
    <property type="entry name" value="PBP_transglycosylase"/>
</dbReference>
<dbReference type="Gene3D" id="3.40.710.10">
    <property type="entry name" value="DD-peptidase/beta-lactamase superfamily"/>
    <property type="match status" value="1"/>
</dbReference>
<dbReference type="InterPro" id="IPR001460">
    <property type="entry name" value="PCN-bd_Tpept"/>
</dbReference>
<evidence type="ECO:0000256" key="14">
    <source>
        <dbReference type="ARBA" id="ARBA00049902"/>
    </source>
</evidence>
<comment type="subcellular location">
    <subcellularLocation>
        <location evidence="1">Cell membrane</location>
    </subcellularLocation>
</comment>
<sequence>MKQVFGYMLILCSIPLLLLLGSEVWKELAKAQQHEQLIEKSMELPENTVSTLPITLYDANNEIFSEEYTEWSQPLKLDDIPEVVKDIFIFSEDESFYDHIGFDVSAIARAFIANSNEQSIQQGGSTITQQLVRMRYLSVDKTYERKLMELFYSYELEKVYSKEEILEMYLNEMYFSNQVYGIGAAATYYFDRPLEKLTIAEMAFIAAIPNNPSLYDPLRNFDNTKARQERLLDKLTEHQILTLQEAAMHKQQPIELAVKTKIQQYPSYSTYVLQELKWLIGEQTGYNEQIASTTDKMEKEFLQLELQKKIDTLLQQGIHIYTALQPDKQKQDEAAINDILSHSELQASATVINNETREIVSIFGGKNYQKYDLHRAFQSPRQPGSAFKPISVFAPYFETTTATKNSIVSGAQYCVGNFCPENYRGIWYGNVTIEKAFQDSINTAALRLYNTIGVDTAFSYIDRFQFRSIIDKDRTYASALGGLTYGVTSLELADAYSSFIDGFYAPARSIRKVTNLQGETIYSWPREREKIWSASTVNTMRDLLHKVVTNGTGKGLYSSSGYLGAKTGTTNQFKDYWVAGLTNDYTTAVWIGYDTPRSMEAIEKQKIHFSIFNAITN</sequence>
<evidence type="ECO:0000256" key="7">
    <source>
        <dbReference type="ARBA" id="ARBA00022801"/>
    </source>
</evidence>
<evidence type="ECO:0000259" key="16">
    <source>
        <dbReference type="Pfam" id="PF00912"/>
    </source>
</evidence>
<comment type="catalytic activity">
    <reaction evidence="14">
        <text>[GlcNAc-(1-&gt;4)-Mur2Ac(oyl-L-Ala-gamma-D-Glu-L-Lys-D-Ala-D-Ala)](n)-di-trans,octa-cis-undecaprenyl diphosphate + beta-D-GlcNAc-(1-&gt;4)-Mur2Ac(oyl-L-Ala-gamma-D-Glu-L-Lys-D-Ala-D-Ala)-di-trans,octa-cis-undecaprenyl diphosphate = [GlcNAc-(1-&gt;4)-Mur2Ac(oyl-L-Ala-gamma-D-Glu-L-Lys-D-Ala-D-Ala)](n+1)-di-trans,octa-cis-undecaprenyl diphosphate + di-trans,octa-cis-undecaprenyl diphosphate + H(+)</text>
        <dbReference type="Rhea" id="RHEA:23708"/>
        <dbReference type="Rhea" id="RHEA-COMP:9602"/>
        <dbReference type="Rhea" id="RHEA-COMP:9603"/>
        <dbReference type="ChEBI" id="CHEBI:15378"/>
        <dbReference type="ChEBI" id="CHEBI:58405"/>
        <dbReference type="ChEBI" id="CHEBI:60033"/>
        <dbReference type="ChEBI" id="CHEBI:78435"/>
        <dbReference type="EC" id="2.4.99.28"/>
    </reaction>
</comment>
<dbReference type="InterPro" id="IPR050396">
    <property type="entry name" value="Glycosyltr_51/Transpeptidase"/>
</dbReference>
<keyword evidence="8" id="KW-0133">Cell shape</keyword>
<dbReference type="InterPro" id="IPR023346">
    <property type="entry name" value="Lysozyme-like_dom_sf"/>
</dbReference>
<dbReference type="InterPro" id="IPR001264">
    <property type="entry name" value="Glyco_trans_51"/>
</dbReference>
<evidence type="ECO:0000256" key="13">
    <source>
        <dbReference type="ARBA" id="ARBA00034000"/>
    </source>
</evidence>
<keyword evidence="2" id="KW-1003">Cell membrane</keyword>
<feature type="domain" description="Glycosyl transferase family 51" evidence="16">
    <location>
        <begin position="67"/>
        <end position="235"/>
    </location>
</feature>
<proteinExistence type="predicted"/>
<dbReference type="RefSeq" id="WP_241370199.1">
    <property type="nucleotide sequence ID" value="NZ_JAKZFC010000005.1"/>
</dbReference>
<keyword evidence="18" id="KW-1185">Reference proteome</keyword>
<reference evidence="17 18" key="1">
    <citation type="submission" date="2022-03" db="EMBL/GenBank/DDBJ databases">
        <authorList>
            <person name="Jo J.-H."/>
            <person name="Im W.-T."/>
        </authorList>
    </citation>
    <scope>NUCLEOTIDE SEQUENCE [LARGE SCALE GENOMIC DNA]</scope>
    <source>
        <strain evidence="17 18">MA9</strain>
    </source>
</reference>
<dbReference type="PANTHER" id="PTHR32282:SF11">
    <property type="entry name" value="PENICILLIN-BINDING PROTEIN 1B"/>
    <property type="match status" value="1"/>
</dbReference>
<dbReference type="SUPFAM" id="SSF53955">
    <property type="entry name" value="Lysozyme-like"/>
    <property type="match status" value="1"/>
</dbReference>
<keyword evidence="5" id="KW-0328">Glycosyltransferase</keyword>
<keyword evidence="6" id="KW-0808">Transferase</keyword>
<evidence type="ECO:0000256" key="2">
    <source>
        <dbReference type="ARBA" id="ARBA00022475"/>
    </source>
</evidence>
<dbReference type="EMBL" id="JAKZFC010000005">
    <property type="protein sequence ID" value="MCH7323038.1"/>
    <property type="molecule type" value="Genomic_DNA"/>
</dbReference>
<dbReference type="Pfam" id="PF00912">
    <property type="entry name" value="Transgly"/>
    <property type="match status" value="1"/>
</dbReference>
<organism evidence="17 18">
    <name type="scientific">Solibacillus palustris</name>
    <dbReference type="NCBI Taxonomy" id="2908203"/>
    <lineage>
        <taxon>Bacteria</taxon>
        <taxon>Bacillati</taxon>
        <taxon>Bacillota</taxon>
        <taxon>Bacilli</taxon>
        <taxon>Bacillales</taxon>
        <taxon>Caryophanaceae</taxon>
        <taxon>Solibacillus</taxon>
    </lineage>
</organism>
<keyword evidence="4" id="KW-0645">Protease</keyword>
<evidence type="ECO:0000256" key="8">
    <source>
        <dbReference type="ARBA" id="ARBA00022960"/>
    </source>
</evidence>
<dbReference type="Pfam" id="PF00905">
    <property type="entry name" value="Transpeptidase"/>
    <property type="match status" value="1"/>
</dbReference>
<accession>A0ABS9UFJ9</accession>